<reference evidence="1" key="1">
    <citation type="submission" date="2021-05" db="EMBL/GenBank/DDBJ databases">
        <authorList>
            <person name="Pan Q."/>
            <person name="Jouanno E."/>
            <person name="Zahm M."/>
            <person name="Klopp C."/>
            <person name="Cabau C."/>
            <person name="Louis A."/>
            <person name="Berthelot C."/>
            <person name="Parey E."/>
            <person name="Roest Crollius H."/>
            <person name="Montfort J."/>
            <person name="Robinson-Rechavi M."/>
            <person name="Bouchez O."/>
            <person name="Lampietro C."/>
            <person name="Lopez Roques C."/>
            <person name="Donnadieu C."/>
            <person name="Postlethwait J."/>
            <person name="Bobe J."/>
            <person name="Dillon D."/>
            <person name="Chandos A."/>
            <person name="von Hippel F."/>
            <person name="Guiguen Y."/>
        </authorList>
    </citation>
    <scope>NUCLEOTIDE SEQUENCE</scope>
    <source>
        <strain evidence="1">YG-Jan2019</strain>
    </source>
</reference>
<protein>
    <submittedName>
        <fullName evidence="1">Uncharacterized protein</fullName>
    </submittedName>
</protein>
<proteinExistence type="predicted"/>
<evidence type="ECO:0000313" key="1">
    <source>
        <dbReference type="EMBL" id="KAJ7991769.1"/>
    </source>
</evidence>
<dbReference type="EMBL" id="CM055753">
    <property type="protein sequence ID" value="KAJ7991769.1"/>
    <property type="molecule type" value="Genomic_DNA"/>
</dbReference>
<organism evidence="1 2">
    <name type="scientific">Dallia pectoralis</name>
    <name type="common">Alaska blackfish</name>
    <dbReference type="NCBI Taxonomy" id="75939"/>
    <lineage>
        <taxon>Eukaryota</taxon>
        <taxon>Metazoa</taxon>
        <taxon>Chordata</taxon>
        <taxon>Craniata</taxon>
        <taxon>Vertebrata</taxon>
        <taxon>Euteleostomi</taxon>
        <taxon>Actinopterygii</taxon>
        <taxon>Neopterygii</taxon>
        <taxon>Teleostei</taxon>
        <taxon>Protacanthopterygii</taxon>
        <taxon>Esociformes</taxon>
        <taxon>Umbridae</taxon>
        <taxon>Dallia</taxon>
    </lineage>
</organism>
<keyword evidence="2" id="KW-1185">Reference proteome</keyword>
<sequence>MLRSQHMGGFSGRAQIRQSCDLDIGSKAPVNFLHKRPVKNIPGRAVQPTGPGPLERRCVCSYSCYRPALFERDADLPRWSSGPLSPGGSPSQLGGREADVGLRTKHQSNAADLIPYNYLHRSRMDPT</sequence>
<name>A0ACC2FK51_DALPE</name>
<accession>A0ACC2FK51</accession>
<dbReference type="Proteomes" id="UP001157502">
    <property type="component" value="Chromosome 26"/>
</dbReference>
<evidence type="ECO:0000313" key="2">
    <source>
        <dbReference type="Proteomes" id="UP001157502"/>
    </source>
</evidence>
<comment type="caution">
    <text evidence="1">The sequence shown here is derived from an EMBL/GenBank/DDBJ whole genome shotgun (WGS) entry which is preliminary data.</text>
</comment>
<gene>
    <name evidence="1" type="ORF">DPEC_G00287310</name>
</gene>